<reference evidence="1 2" key="1">
    <citation type="journal article" date="2024" name="Commun. Biol.">
        <title>Comparative genomic analysis of thermophilic fungi reveals convergent evolutionary adaptations and gene losses.</title>
        <authorList>
            <person name="Steindorff A.S."/>
            <person name="Aguilar-Pontes M.V."/>
            <person name="Robinson A.J."/>
            <person name="Andreopoulos B."/>
            <person name="LaButti K."/>
            <person name="Kuo A."/>
            <person name="Mondo S."/>
            <person name="Riley R."/>
            <person name="Otillar R."/>
            <person name="Haridas S."/>
            <person name="Lipzen A."/>
            <person name="Grimwood J."/>
            <person name="Schmutz J."/>
            <person name="Clum A."/>
            <person name="Reid I.D."/>
            <person name="Moisan M.C."/>
            <person name="Butler G."/>
            <person name="Nguyen T.T.M."/>
            <person name="Dewar K."/>
            <person name="Conant G."/>
            <person name="Drula E."/>
            <person name="Henrissat B."/>
            <person name="Hansel C."/>
            <person name="Singer S."/>
            <person name="Hutchinson M.I."/>
            <person name="de Vries R.P."/>
            <person name="Natvig D.O."/>
            <person name="Powell A.J."/>
            <person name="Tsang A."/>
            <person name="Grigoriev I.V."/>
        </authorList>
    </citation>
    <scope>NUCLEOTIDE SEQUENCE [LARGE SCALE GENOMIC DNA]</scope>
    <source>
        <strain evidence="1 2">ATCC 24622</strain>
    </source>
</reference>
<keyword evidence="2" id="KW-1185">Reference proteome</keyword>
<dbReference type="Proteomes" id="UP001586593">
    <property type="component" value="Unassembled WGS sequence"/>
</dbReference>
<accession>A0ABR3W5K1</accession>
<name>A0ABR3W5K1_9PEZI</name>
<organism evidence="1 2">
    <name type="scientific">Phialemonium thermophilum</name>
    <dbReference type="NCBI Taxonomy" id="223376"/>
    <lineage>
        <taxon>Eukaryota</taxon>
        <taxon>Fungi</taxon>
        <taxon>Dikarya</taxon>
        <taxon>Ascomycota</taxon>
        <taxon>Pezizomycotina</taxon>
        <taxon>Sordariomycetes</taxon>
        <taxon>Sordariomycetidae</taxon>
        <taxon>Cephalothecales</taxon>
        <taxon>Cephalothecaceae</taxon>
        <taxon>Phialemonium</taxon>
    </lineage>
</organism>
<sequence length="421" mass="46916">MHPLRARYNLYRESRQPALHHDLRSSSLLSAVRSTVQKLTGRDRMALSCHSQSRRVGGCHARLNKGAKASIRMNSRAIWFCSKVSPLTQVKSTSGNVPQKKNVAHLSFGKAGLQRGTGKSTWVPCLPAQSWIRYCSLKHLILPFRALFYGASEGGWGFRCRLKTALSAGRDVVLPPFFTLVTLFFSCPKSKHQKQQIIPRGWLFQFTKTEILVRLGFRPNHRVALFLVRSRLVFFLRPFSGLSERPDSAGSPGLSPKESLLSQGLSAFANRPSHHRQPSPVANGAFRKPHLSERKLLYQVSSFSPFRLLKPTTGWQTPKIRGSAAYLPPQAKDFVALLSPEHFASSAVGCVIRAGSSVPQPENPSTWDLASPAKPKLLAVLSSTPWFSFLFPTFLPSLTPHFHPNPVTQSFPMHLTYVTCK</sequence>
<gene>
    <name evidence="1" type="ORF">VTK73DRAFT_9054</name>
</gene>
<protein>
    <submittedName>
        <fullName evidence="1">Uncharacterized protein</fullName>
    </submittedName>
</protein>
<comment type="caution">
    <text evidence="1">The sequence shown here is derived from an EMBL/GenBank/DDBJ whole genome shotgun (WGS) entry which is preliminary data.</text>
</comment>
<evidence type="ECO:0000313" key="1">
    <source>
        <dbReference type="EMBL" id="KAL1853239.1"/>
    </source>
</evidence>
<evidence type="ECO:0000313" key="2">
    <source>
        <dbReference type="Proteomes" id="UP001586593"/>
    </source>
</evidence>
<dbReference type="EMBL" id="JAZHXJ010000710">
    <property type="protein sequence ID" value="KAL1853239.1"/>
    <property type="molecule type" value="Genomic_DNA"/>
</dbReference>
<proteinExistence type="predicted"/>